<reference evidence="3" key="1">
    <citation type="submission" date="2021-05" db="EMBL/GenBank/DDBJ databases">
        <authorList>
            <person name="Tigano A."/>
        </authorList>
    </citation>
    <scope>NUCLEOTIDE SEQUENCE</scope>
</reference>
<name>A0A8S4BGD9_9TELE</name>
<dbReference type="InterPro" id="IPR014756">
    <property type="entry name" value="Ig_E-set"/>
</dbReference>
<dbReference type="GO" id="GO:0007399">
    <property type="term" value="P:nervous system development"/>
    <property type="evidence" value="ECO:0007669"/>
    <property type="project" value="UniProtKB-ARBA"/>
</dbReference>
<comment type="caution">
    <text evidence="3">The sequence shown here is derived from an EMBL/GenBank/DDBJ whole genome shotgun (WGS) entry which is preliminary data.</text>
</comment>
<dbReference type="OrthoDB" id="18740at2759"/>
<feature type="region of interest" description="Disordered" evidence="2">
    <location>
        <begin position="37"/>
        <end position="61"/>
    </location>
</feature>
<evidence type="ECO:0000313" key="4">
    <source>
        <dbReference type="Proteomes" id="UP000677803"/>
    </source>
</evidence>
<gene>
    <name evidence="3" type="ORF">MMEN_LOCUS15912</name>
</gene>
<evidence type="ECO:0000256" key="1">
    <source>
        <dbReference type="PROSITE-ProRule" id="PRU00087"/>
    </source>
</evidence>
<dbReference type="AlphaFoldDB" id="A0A8S4BGD9"/>
<evidence type="ECO:0000256" key="2">
    <source>
        <dbReference type="SAM" id="MobiDB-lite"/>
    </source>
</evidence>
<evidence type="ECO:0000313" key="3">
    <source>
        <dbReference type="EMBL" id="CAG5977731.1"/>
    </source>
</evidence>
<dbReference type="Gene3D" id="2.60.40.10">
    <property type="entry name" value="Immunoglobulins"/>
    <property type="match status" value="1"/>
</dbReference>
<dbReference type="PROSITE" id="PS50194">
    <property type="entry name" value="FILAMIN_REPEAT"/>
    <property type="match status" value="1"/>
</dbReference>
<dbReference type="InterPro" id="IPR013783">
    <property type="entry name" value="Ig-like_fold"/>
</dbReference>
<organism evidence="3 4">
    <name type="scientific">Menidia menidia</name>
    <name type="common">Atlantic silverside</name>
    <dbReference type="NCBI Taxonomy" id="238744"/>
    <lineage>
        <taxon>Eukaryota</taxon>
        <taxon>Metazoa</taxon>
        <taxon>Chordata</taxon>
        <taxon>Craniata</taxon>
        <taxon>Vertebrata</taxon>
        <taxon>Euteleostomi</taxon>
        <taxon>Actinopterygii</taxon>
        <taxon>Neopterygii</taxon>
        <taxon>Teleostei</taxon>
        <taxon>Neoteleostei</taxon>
        <taxon>Acanthomorphata</taxon>
        <taxon>Ovalentaria</taxon>
        <taxon>Atherinomorphae</taxon>
        <taxon>Atheriniformes</taxon>
        <taxon>Atherinopsidae</taxon>
        <taxon>Menidiinae</taxon>
        <taxon>Menidia</taxon>
    </lineage>
</organism>
<feature type="repeat" description="Filamin" evidence="1">
    <location>
        <begin position="1"/>
        <end position="44"/>
    </location>
</feature>
<dbReference type="Proteomes" id="UP000677803">
    <property type="component" value="Unassembled WGS sequence"/>
</dbReference>
<dbReference type="EMBL" id="CAJRST010033334">
    <property type="protein sequence ID" value="CAG5977731.1"/>
    <property type="molecule type" value="Genomic_DNA"/>
</dbReference>
<sequence length="61" mass="6366">MAKGIEPTGNRVLRPAVFTVDAFSAGQGQVTVYLDHPDGTREEVPAGYPAPESTGGFTNTS</sequence>
<dbReference type="SUPFAM" id="SSF81296">
    <property type="entry name" value="E set domains"/>
    <property type="match status" value="1"/>
</dbReference>
<accession>A0A8S4BGD9</accession>
<dbReference type="InterPro" id="IPR017868">
    <property type="entry name" value="Filamin/ABP280_repeat-like"/>
</dbReference>
<proteinExistence type="predicted"/>
<protein>
    <submittedName>
        <fullName evidence="3">(Atlantic silverside) hypothetical protein</fullName>
    </submittedName>
</protein>
<keyword evidence="4" id="KW-1185">Reference proteome</keyword>